<name>A0A8S5RF23_9VIRU</name>
<protein>
    <submittedName>
        <fullName evidence="1">Uncharacterized protein</fullName>
    </submittedName>
</protein>
<accession>A0A8S5RF23</accession>
<reference evidence="1" key="1">
    <citation type="journal article" date="2021" name="Proc. Natl. Acad. Sci. U.S.A.">
        <title>A Catalog of Tens of Thousands of Viruses from Human Metagenomes Reveals Hidden Associations with Chronic Diseases.</title>
        <authorList>
            <person name="Tisza M.J."/>
            <person name="Buck C.B."/>
        </authorList>
    </citation>
    <scope>NUCLEOTIDE SEQUENCE</scope>
    <source>
        <strain evidence="1">CtyMK1</strain>
    </source>
</reference>
<evidence type="ECO:0000313" key="1">
    <source>
        <dbReference type="EMBL" id="DAE29763.1"/>
    </source>
</evidence>
<organism evidence="1">
    <name type="scientific">virus sp. ctyMK1</name>
    <dbReference type="NCBI Taxonomy" id="2828002"/>
    <lineage>
        <taxon>Viruses</taxon>
    </lineage>
</organism>
<sequence length="57" mass="6602">MYRITFIDGKNDMAFDFENAKSAADFIDVARERFSGRDTDDGKSKLVIEMEDIEDDF</sequence>
<dbReference type="EMBL" id="BK059098">
    <property type="protein sequence ID" value="DAE29763.1"/>
    <property type="molecule type" value="Genomic_DNA"/>
</dbReference>
<proteinExistence type="predicted"/>